<dbReference type="Gene3D" id="1.10.10.10">
    <property type="entry name" value="Winged helix-like DNA-binding domain superfamily/Winged helix DNA-binding domain"/>
    <property type="match status" value="1"/>
</dbReference>
<evidence type="ECO:0000313" key="3">
    <source>
        <dbReference type="EMBL" id="MFD1368919.1"/>
    </source>
</evidence>
<dbReference type="Gene3D" id="3.30.420.40">
    <property type="match status" value="3"/>
</dbReference>
<dbReference type="InterPro" id="IPR036390">
    <property type="entry name" value="WH_DNA-bd_sf"/>
</dbReference>
<dbReference type="InterPro" id="IPR043129">
    <property type="entry name" value="ATPase_NBD"/>
</dbReference>
<dbReference type="EMBL" id="JBHTMK010000037">
    <property type="protein sequence ID" value="MFD1368919.1"/>
    <property type="molecule type" value="Genomic_DNA"/>
</dbReference>
<gene>
    <name evidence="3" type="ORF">ACFQ5G_26540</name>
</gene>
<evidence type="ECO:0000256" key="1">
    <source>
        <dbReference type="ARBA" id="ARBA00006479"/>
    </source>
</evidence>
<accession>A0ABW4ADU3</accession>
<dbReference type="Pfam" id="PF00480">
    <property type="entry name" value="ROK"/>
    <property type="match status" value="2"/>
</dbReference>
<protein>
    <submittedName>
        <fullName evidence="3">ROK family protein</fullName>
    </submittedName>
</protein>
<proteinExistence type="inferred from homology"/>
<organism evidence="3 4">
    <name type="scientific">Actinoplanes sichuanensis</name>
    <dbReference type="NCBI Taxonomy" id="512349"/>
    <lineage>
        <taxon>Bacteria</taxon>
        <taxon>Bacillati</taxon>
        <taxon>Actinomycetota</taxon>
        <taxon>Actinomycetes</taxon>
        <taxon>Micromonosporales</taxon>
        <taxon>Micromonosporaceae</taxon>
        <taxon>Actinoplanes</taxon>
    </lineage>
</organism>
<keyword evidence="4" id="KW-1185">Reference proteome</keyword>
<dbReference type="Proteomes" id="UP001597183">
    <property type="component" value="Unassembled WGS sequence"/>
</dbReference>
<dbReference type="PANTHER" id="PTHR18964:SF149">
    <property type="entry name" value="BIFUNCTIONAL UDP-N-ACETYLGLUCOSAMINE 2-EPIMERASE_N-ACETYLMANNOSAMINE KINASE"/>
    <property type="match status" value="1"/>
</dbReference>
<dbReference type="SUPFAM" id="SSF53067">
    <property type="entry name" value="Actin-like ATPase domain"/>
    <property type="match status" value="2"/>
</dbReference>
<dbReference type="SUPFAM" id="SSF46785">
    <property type="entry name" value="Winged helix' DNA-binding domain"/>
    <property type="match status" value="1"/>
</dbReference>
<evidence type="ECO:0000256" key="2">
    <source>
        <dbReference type="SAM" id="MobiDB-lite"/>
    </source>
</evidence>
<dbReference type="InterPro" id="IPR000600">
    <property type="entry name" value="ROK"/>
</dbReference>
<name>A0ABW4ADU3_9ACTN</name>
<dbReference type="InterPro" id="IPR036388">
    <property type="entry name" value="WH-like_DNA-bd_sf"/>
</dbReference>
<evidence type="ECO:0000313" key="4">
    <source>
        <dbReference type="Proteomes" id="UP001597183"/>
    </source>
</evidence>
<dbReference type="PANTHER" id="PTHR18964">
    <property type="entry name" value="ROK (REPRESSOR, ORF, KINASE) FAMILY"/>
    <property type="match status" value="1"/>
</dbReference>
<dbReference type="RefSeq" id="WP_317788238.1">
    <property type="nucleotide sequence ID" value="NZ_AP028461.1"/>
</dbReference>
<comment type="similarity">
    <text evidence="1">Belongs to the ROK (NagC/XylR) family.</text>
</comment>
<comment type="caution">
    <text evidence="3">The sequence shown here is derived from an EMBL/GenBank/DDBJ whole genome shotgun (WGS) entry which is preliminary data.</text>
</comment>
<feature type="compositionally biased region" description="Polar residues" evidence="2">
    <location>
        <begin position="226"/>
        <end position="237"/>
    </location>
</feature>
<reference evidence="4" key="1">
    <citation type="journal article" date="2019" name="Int. J. Syst. Evol. Microbiol.">
        <title>The Global Catalogue of Microorganisms (GCM) 10K type strain sequencing project: providing services to taxonomists for standard genome sequencing and annotation.</title>
        <authorList>
            <consortium name="The Broad Institute Genomics Platform"/>
            <consortium name="The Broad Institute Genome Sequencing Center for Infectious Disease"/>
            <person name="Wu L."/>
            <person name="Ma J."/>
        </authorList>
    </citation>
    <scope>NUCLEOTIDE SEQUENCE [LARGE SCALE GENOMIC DNA]</scope>
    <source>
        <strain evidence="4">CCM 7526</strain>
    </source>
</reference>
<feature type="region of interest" description="Disordered" evidence="2">
    <location>
        <begin position="216"/>
        <end position="267"/>
    </location>
</feature>
<sequence length="438" mass="44111">MLAASTTPVRQASVRAHNLALVLHTVANSTYPPSRAAVAAATGLTRATVSALVDDLVAGGLLVEVDPPPRTGAGRPAVGLALTSTGPAGLGLEINVDYLAACVVDLTGAVRHRHVEHADQRPVDPAQALAALGRLGAAARLAAEADGLTVAGAALAVPGLVADGLVRVAPNLGWQDVDAVAALRAVPELADLPITVDNEANLAALGELRVTADTPGLPDATFTAGAPSSTGPSPTDVPSSTGASLSSVSASPSDAFSSADPPSPIGDGADLRTGHSFLYVSGEIGIGAGLVIDGELYRGVRGWSGEIGHVTVYPDGRPCRCGARGCLEQYAGQEALARDTQLAAAALGIALSAVVNLLDVPVIVLGGAYAPIFGTLRDGIEAELRRRVLTAGLAPVALRPAALGPDAAMRGAADTIIRVVREDPAAWLRRFSGPSPTR</sequence>
<feature type="compositionally biased region" description="Low complexity" evidence="2">
    <location>
        <begin position="238"/>
        <end position="260"/>
    </location>
</feature>